<dbReference type="Proteomes" id="UP001273209">
    <property type="component" value="Unassembled WGS sequence"/>
</dbReference>
<gene>
    <name evidence="1" type="ORF">Triagg1_7625</name>
</gene>
<dbReference type="AlphaFoldDB" id="A0AAE1J247"/>
<proteinExistence type="predicted"/>
<reference evidence="1" key="1">
    <citation type="submission" date="2023-11" db="EMBL/GenBank/DDBJ databases">
        <title>The genome sequences of three competitors of mushroom-forming fungi.</title>
        <authorList>
            <person name="Beijen E."/>
            <person name="Ohm R.A."/>
        </authorList>
    </citation>
    <scope>NUCLEOTIDE SEQUENCE</scope>
    <source>
        <strain evidence="1">CBS 100526</strain>
    </source>
</reference>
<dbReference type="RefSeq" id="XP_062753450.1">
    <property type="nucleotide sequence ID" value="XM_062902381.1"/>
</dbReference>
<name>A0AAE1J247_9HYPO</name>
<organism evidence="1 2">
    <name type="scientific">Trichoderma aggressivum f. europaeum</name>
    <dbReference type="NCBI Taxonomy" id="173218"/>
    <lineage>
        <taxon>Eukaryota</taxon>
        <taxon>Fungi</taxon>
        <taxon>Dikarya</taxon>
        <taxon>Ascomycota</taxon>
        <taxon>Pezizomycotina</taxon>
        <taxon>Sordariomycetes</taxon>
        <taxon>Hypocreomycetidae</taxon>
        <taxon>Hypocreales</taxon>
        <taxon>Hypocreaceae</taxon>
        <taxon>Trichoderma</taxon>
    </lineage>
</organism>
<dbReference type="EMBL" id="JAWRVG010000034">
    <property type="protein sequence ID" value="KAK4067445.1"/>
    <property type="molecule type" value="Genomic_DNA"/>
</dbReference>
<sequence length="184" mass="19308">MPTYGVHIDPCASITDTDSPRNIGASPSTDRQSICVAYSDTPEMLSFTLAGHAVENSPRPSACPNADMELGMGASALGIAEEPERSAAQTPSFLQRIPPVFPTAKSFKPLRCVAGSTAADKLSSIAGRTSWLGLLCSAPLLGRGSFASKVGLGRPPEEAFATFGLHARALCIFAIEHLLYIMGK</sequence>
<evidence type="ECO:0000313" key="2">
    <source>
        <dbReference type="Proteomes" id="UP001273209"/>
    </source>
</evidence>
<keyword evidence="2" id="KW-1185">Reference proteome</keyword>
<dbReference type="GeneID" id="87922286"/>
<evidence type="ECO:0000313" key="1">
    <source>
        <dbReference type="EMBL" id="KAK4067445.1"/>
    </source>
</evidence>
<comment type="caution">
    <text evidence="1">The sequence shown here is derived from an EMBL/GenBank/DDBJ whole genome shotgun (WGS) entry which is preliminary data.</text>
</comment>
<protein>
    <submittedName>
        <fullName evidence="1">Uncharacterized protein</fullName>
    </submittedName>
</protein>
<accession>A0AAE1J247</accession>